<keyword evidence="11 13" id="KW-0443">Lipid metabolism</keyword>
<evidence type="ECO:0000256" key="11">
    <source>
        <dbReference type="ARBA" id="ARBA00023098"/>
    </source>
</evidence>
<keyword evidence="9 13" id="KW-0418">Kinase</keyword>
<dbReference type="GO" id="GO:0009029">
    <property type="term" value="F:lipid-A 4'-kinase activity"/>
    <property type="evidence" value="ECO:0007669"/>
    <property type="project" value="UniProtKB-UniRule"/>
</dbReference>
<comment type="function">
    <text evidence="1 13">Transfers the gamma-phosphate of ATP to the 4'-position of a tetraacyldisaccharide 1-phosphate intermediate (termed DS-1-P) to form tetraacyldisaccharide 1,4'-bis-phosphate (lipid IVA).</text>
</comment>
<dbReference type="Pfam" id="PF02606">
    <property type="entry name" value="LpxK"/>
    <property type="match status" value="1"/>
</dbReference>
<evidence type="ECO:0000256" key="9">
    <source>
        <dbReference type="ARBA" id="ARBA00022777"/>
    </source>
</evidence>
<evidence type="ECO:0000313" key="15">
    <source>
        <dbReference type="Proteomes" id="UP000565262"/>
    </source>
</evidence>
<evidence type="ECO:0000256" key="7">
    <source>
        <dbReference type="ARBA" id="ARBA00022679"/>
    </source>
</evidence>
<keyword evidence="7 13" id="KW-0808">Transferase</keyword>
<gene>
    <name evidence="13" type="primary">lpxK</name>
    <name evidence="14" type="ORF">H4O21_12810</name>
</gene>
<evidence type="ECO:0000256" key="5">
    <source>
        <dbReference type="ARBA" id="ARBA00022516"/>
    </source>
</evidence>
<name>A0A839ISP1_9GAMM</name>
<keyword evidence="8 13" id="KW-0547">Nucleotide-binding</keyword>
<organism evidence="14 15">
    <name type="scientific">Oceanospirillum sediminis</name>
    <dbReference type="NCBI Taxonomy" id="2760088"/>
    <lineage>
        <taxon>Bacteria</taxon>
        <taxon>Pseudomonadati</taxon>
        <taxon>Pseudomonadota</taxon>
        <taxon>Gammaproteobacteria</taxon>
        <taxon>Oceanospirillales</taxon>
        <taxon>Oceanospirillaceae</taxon>
        <taxon>Oceanospirillum</taxon>
    </lineage>
</organism>
<evidence type="ECO:0000256" key="10">
    <source>
        <dbReference type="ARBA" id="ARBA00022840"/>
    </source>
</evidence>
<dbReference type="InterPro" id="IPR003758">
    <property type="entry name" value="LpxK"/>
</dbReference>
<proteinExistence type="inferred from homology"/>
<comment type="caution">
    <text evidence="14">The sequence shown here is derived from an EMBL/GenBank/DDBJ whole genome shotgun (WGS) entry which is preliminary data.</text>
</comment>
<dbReference type="GO" id="GO:0005524">
    <property type="term" value="F:ATP binding"/>
    <property type="evidence" value="ECO:0007669"/>
    <property type="project" value="UniProtKB-UniRule"/>
</dbReference>
<comment type="caution">
    <text evidence="13">Lacks conserved residue(s) required for the propagation of feature annotation.</text>
</comment>
<comment type="pathway">
    <text evidence="2 13">Glycolipid biosynthesis; lipid IV(A) biosynthesis; lipid IV(A) from (3R)-3-hydroxytetradecanoyl-[acyl-carrier-protein] and UDP-N-acetyl-alpha-D-glucosamine: step 6/6.</text>
</comment>
<dbReference type="NCBIfam" id="TIGR00682">
    <property type="entry name" value="lpxK"/>
    <property type="match status" value="1"/>
</dbReference>
<dbReference type="Proteomes" id="UP000565262">
    <property type="component" value="Unassembled WGS sequence"/>
</dbReference>
<accession>A0A839ISP1</accession>
<dbReference type="PANTHER" id="PTHR42724">
    <property type="entry name" value="TETRAACYLDISACCHARIDE 4'-KINASE"/>
    <property type="match status" value="1"/>
</dbReference>
<keyword evidence="5 13" id="KW-0444">Lipid biosynthesis</keyword>
<evidence type="ECO:0000256" key="6">
    <source>
        <dbReference type="ARBA" id="ARBA00022556"/>
    </source>
</evidence>
<dbReference type="AlphaFoldDB" id="A0A839ISP1"/>
<keyword evidence="6 13" id="KW-0441">Lipid A biosynthesis</keyword>
<evidence type="ECO:0000256" key="4">
    <source>
        <dbReference type="ARBA" id="ARBA00016436"/>
    </source>
</evidence>
<dbReference type="GO" id="GO:0005886">
    <property type="term" value="C:plasma membrane"/>
    <property type="evidence" value="ECO:0007669"/>
    <property type="project" value="TreeGrafter"/>
</dbReference>
<dbReference type="GO" id="GO:0009245">
    <property type="term" value="P:lipid A biosynthetic process"/>
    <property type="evidence" value="ECO:0007669"/>
    <property type="project" value="UniProtKB-UniRule"/>
</dbReference>
<keyword evidence="10 13" id="KW-0067">ATP-binding</keyword>
<dbReference type="InterPro" id="IPR027417">
    <property type="entry name" value="P-loop_NTPase"/>
</dbReference>
<dbReference type="CDD" id="cd01983">
    <property type="entry name" value="SIMIBI"/>
    <property type="match status" value="1"/>
</dbReference>
<dbReference type="EMBL" id="JACJFM010000015">
    <property type="protein sequence ID" value="MBB1487489.1"/>
    <property type="molecule type" value="Genomic_DNA"/>
</dbReference>
<comment type="catalytic activity">
    <reaction evidence="13">
        <text>a lipid A disaccharide + ATP = a lipid IVA + ADP + H(+)</text>
        <dbReference type="Rhea" id="RHEA:67840"/>
        <dbReference type="ChEBI" id="CHEBI:15378"/>
        <dbReference type="ChEBI" id="CHEBI:30616"/>
        <dbReference type="ChEBI" id="CHEBI:176343"/>
        <dbReference type="ChEBI" id="CHEBI:176425"/>
        <dbReference type="ChEBI" id="CHEBI:456216"/>
        <dbReference type="EC" id="2.7.1.130"/>
    </reaction>
</comment>
<dbReference type="GO" id="GO:0009244">
    <property type="term" value="P:lipopolysaccharide core region biosynthetic process"/>
    <property type="evidence" value="ECO:0007669"/>
    <property type="project" value="TreeGrafter"/>
</dbReference>
<dbReference type="UniPathway" id="UPA00359">
    <property type="reaction ID" value="UER00482"/>
</dbReference>
<dbReference type="SUPFAM" id="SSF52540">
    <property type="entry name" value="P-loop containing nucleoside triphosphate hydrolases"/>
    <property type="match status" value="1"/>
</dbReference>
<evidence type="ECO:0000256" key="2">
    <source>
        <dbReference type="ARBA" id="ARBA00004870"/>
    </source>
</evidence>
<evidence type="ECO:0000256" key="3">
    <source>
        <dbReference type="ARBA" id="ARBA00012071"/>
    </source>
</evidence>
<reference evidence="14 15" key="1">
    <citation type="submission" date="2020-08" db="EMBL/GenBank/DDBJ databases">
        <title>Oceanospirillum sp. nov. isolated from marine sediment.</title>
        <authorList>
            <person name="Ji X."/>
        </authorList>
    </citation>
    <scope>NUCLEOTIDE SEQUENCE [LARGE SCALE GENOMIC DNA]</scope>
    <source>
        <strain evidence="14 15">D5</strain>
    </source>
</reference>
<sequence>MPLKVLQDAWYSRARWPLLLWPLEKLYLALAARDQKKKLQKQWQAPVPVIVVGNITVGGTGKSPLVAALVDYLKQKGWKPGVISRGYGGKSDHYPVLVTPETDTGVVGDEPVMLAGQTGVPVVVDPDRSRAARYLLSETSCDLIISDDGLQHLSLGRDLELVVIDGQRQLGNQHCLPVGPMREPASRLKTVDYIVVNGNGSPGKYFDKTPVQMSLKPLQWRQPVSGECLEIGQRPFHHSVRAIAGIGNPQRFFNTLEQLGLTVSGQSFPDHYYFSRDDVAANGSPVVMTAKDAVKCAAWLTEEHWVLDVSAAVDPVIMQDIHQKLLTIQKEKTNG</sequence>
<dbReference type="PANTHER" id="PTHR42724:SF1">
    <property type="entry name" value="TETRAACYLDISACCHARIDE 4'-KINASE, MITOCHONDRIAL-RELATED"/>
    <property type="match status" value="1"/>
</dbReference>
<keyword evidence="15" id="KW-1185">Reference proteome</keyword>
<evidence type="ECO:0000256" key="12">
    <source>
        <dbReference type="ARBA" id="ARBA00029757"/>
    </source>
</evidence>
<evidence type="ECO:0000256" key="13">
    <source>
        <dbReference type="HAMAP-Rule" id="MF_00409"/>
    </source>
</evidence>
<evidence type="ECO:0000313" key="14">
    <source>
        <dbReference type="EMBL" id="MBB1487489.1"/>
    </source>
</evidence>
<dbReference type="EC" id="2.7.1.130" evidence="3 13"/>
<dbReference type="HAMAP" id="MF_00409">
    <property type="entry name" value="LpxK"/>
    <property type="match status" value="1"/>
</dbReference>
<evidence type="ECO:0000256" key="1">
    <source>
        <dbReference type="ARBA" id="ARBA00002274"/>
    </source>
</evidence>
<evidence type="ECO:0000256" key="8">
    <source>
        <dbReference type="ARBA" id="ARBA00022741"/>
    </source>
</evidence>
<comment type="similarity">
    <text evidence="13">Belongs to the LpxK family.</text>
</comment>
<protein>
    <recommendedName>
        <fullName evidence="4 13">Tetraacyldisaccharide 4'-kinase</fullName>
        <ecNumber evidence="3 13">2.7.1.130</ecNumber>
    </recommendedName>
    <alternativeName>
        <fullName evidence="12 13">Lipid A 4'-kinase</fullName>
    </alternativeName>
</protein>